<feature type="binding site" evidence="3">
    <location>
        <position position="126"/>
    </location>
    <ligand>
        <name>a divalent metal cation</name>
        <dbReference type="ChEBI" id="CHEBI:60240"/>
    </ligand>
</feature>
<dbReference type="RefSeq" id="WP_245975986.1">
    <property type="nucleotide sequence ID" value="NZ_QPJD01000004.1"/>
</dbReference>
<evidence type="ECO:0000256" key="2">
    <source>
        <dbReference type="ARBA" id="ARBA00022723"/>
    </source>
</evidence>
<keyword evidence="5" id="KW-1185">Reference proteome</keyword>
<dbReference type="InterPro" id="IPR034660">
    <property type="entry name" value="DinB/YfiT-like"/>
</dbReference>
<dbReference type="Gene3D" id="1.20.120.450">
    <property type="entry name" value="dinb family like domain"/>
    <property type="match status" value="1"/>
</dbReference>
<dbReference type="EMBL" id="QPJD01000004">
    <property type="protein sequence ID" value="RCW49555.1"/>
    <property type="molecule type" value="Genomic_DNA"/>
</dbReference>
<reference evidence="4 5" key="1">
    <citation type="submission" date="2018-07" db="EMBL/GenBank/DDBJ databases">
        <title>Genomic Encyclopedia of Type Strains, Phase III (KMG-III): the genomes of soil and plant-associated and newly described type strains.</title>
        <authorList>
            <person name="Whitman W."/>
        </authorList>
    </citation>
    <scope>NUCLEOTIDE SEQUENCE [LARGE SCALE GENOMIC DNA]</scope>
    <source>
        <strain evidence="4 5">CECT 7506</strain>
    </source>
</reference>
<dbReference type="Pfam" id="PF05163">
    <property type="entry name" value="DinB"/>
    <property type="match status" value="1"/>
</dbReference>
<proteinExistence type="inferred from homology"/>
<dbReference type="GO" id="GO:0046872">
    <property type="term" value="F:metal ion binding"/>
    <property type="evidence" value="ECO:0007669"/>
    <property type="project" value="UniProtKB-KW"/>
</dbReference>
<dbReference type="InterPro" id="IPR007837">
    <property type="entry name" value="DinB"/>
</dbReference>
<dbReference type="Proteomes" id="UP000252415">
    <property type="component" value="Unassembled WGS sequence"/>
</dbReference>
<keyword evidence="2 3" id="KW-0479">Metal-binding</keyword>
<evidence type="ECO:0000256" key="3">
    <source>
        <dbReference type="PIRSR" id="PIRSR607837-1"/>
    </source>
</evidence>
<organism evidence="4 5">
    <name type="scientific">Paenibacillus prosopidis</name>
    <dbReference type="NCBI Taxonomy" id="630520"/>
    <lineage>
        <taxon>Bacteria</taxon>
        <taxon>Bacillati</taxon>
        <taxon>Bacillota</taxon>
        <taxon>Bacilli</taxon>
        <taxon>Bacillales</taxon>
        <taxon>Paenibacillaceae</taxon>
        <taxon>Paenibacillus</taxon>
    </lineage>
</organism>
<feature type="binding site" evidence="3">
    <location>
        <position position="48"/>
    </location>
    <ligand>
        <name>a divalent metal cation</name>
        <dbReference type="ChEBI" id="CHEBI:60240"/>
    </ligand>
</feature>
<comment type="caution">
    <text evidence="4">The sequence shown here is derived from an EMBL/GenBank/DDBJ whole genome shotgun (WGS) entry which is preliminary data.</text>
</comment>
<dbReference type="SUPFAM" id="SSF109854">
    <property type="entry name" value="DinB/YfiT-like putative metalloenzymes"/>
    <property type="match status" value="1"/>
</dbReference>
<dbReference type="AlphaFoldDB" id="A0A368W8F6"/>
<gene>
    <name evidence="4" type="ORF">DFP97_104213</name>
</gene>
<name>A0A368W8F6_9BACL</name>
<comment type="similarity">
    <text evidence="1">Belongs to the DinB family.</text>
</comment>
<evidence type="ECO:0000313" key="5">
    <source>
        <dbReference type="Proteomes" id="UP000252415"/>
    </source>
</evidence>
<evidence type="ECO:0000256" key="1">
    <source>
        <dbReference type="ARBA" id="ARBA00008635"/>
    </source>
</evidence>
<protein>
    <submittedName>
        <fullName evidence="4">Putative damage-inducible protein DinB</fullName>
    </submittedName>
</protein>
<sequence length="165" mass="18415">MYAKLEQFVTEWEQETRMTEDVLKTLTDESLTQPIRSDRRTLGALAWHLVTSVGFMSTLGLELETQPKGTSVPDSAAEIAEAYSGIAHSLLHAVQSQWDDKSLSATQTIMGEEWGNGASLHFAVMHQAHHRGQMTVLMRQAGLLVPELYGPTYESWLEKGMEPLL</sequence>
<accession>A0A368W8F6</accession>
<evidence type="ECO:0000313" key="4">
    <source>
        <dbReference type="EMBL" id="RCW49555.1"/>
    </source>
</evidence>
<feature type="binding site" evidence="3">
    <location>
        <position position="130"/>
    </location>
    <ligand>
        <name>a divalent metal cation</name>
        <dbReference type="ChEBI" id="CHEBI:60240"/>
    </ligand>
</feature>